<sequence length="112" mass="11525">MAVAATTSALLTRPAPVSCRRPAPLGALPGLSKCSTLRSQPTSSRSQHCRQMTAAPVRGSLQVAHAMEVTQLANEGAFIGGTAAVTFAITLVGLAIGFVLLRVEALVEEGKL</sequence>
<reference evidence="8 9" key="1">
    <citation type="journal article" date="2024" name="Nat. Commun.">
        <title>Phylogenomics reveals the evolutionary origins of lichenization in chlorophyte algae.</title>
        <authorList>
            <person name="Puginier C."/>
            <person name="Libourel C."/>
            <person name="Otte J."/>
            <person name="Skaloud P."/>
            <person name="Haon M."/>
            <person name="Grisel S."/>
            <person name="Petersen M."/>
            <person name="Berrin J.G."/>
            <person name="Delaux P.M."/>
            <person name="Dal Grande F."/>
            <person name="Keller J."/>
        </authorList>
    </citation>
    <scope>NUCLEOTIDE SEQUENCE [LARGE SCALE GENOMIC DNA]</scope>
    <source>
        <strain evidence="8 9">SAG 2145</strain>
    </source>
</reference>
<evidence type="ECO:0000256" key="4">
    <source>
        <dbReference type="ARBA" id="ARBA00022982"/>
    </source>
</evidence>
<evidence type="ECO:0008006" key="10">
    <source>
        <dbReference type="Google" id="ProtNLM"/>
    </source>
</evidence>
<keyword evidence="4" id="KW-0249">Electron transport</keyword>
<dbReference type="Pfam" id="PF08041">
    <property type="entry name" value="PetM"/>
    <property type="match status" value="1"/>
</dbReference>
<keyword evidence="2" id="KW-0813">Transport</keyword>
<dbReference type="AlphaFoldDB" id="A0AAW1RH27"/>
<keyword evidence="5 7" id="KW-1133">Transmembrane helix</keyword>
<name>A0AAW1RH27_9CHLO</name>
<organism evidence="8 9">
    <name type="scientific">Apatococcus lobatus</name>
    <dbReference type="NCBI Taxonomy" id="904363"/>
    <lineage>
        <taxon>Eukaryota</taxon>
        <taxon>Viridiplantae</taxon>
        <taxon>Chlorophyta</taxon>
        <taxon>core chlorophytes</taxon>
        <taxon>Trebouxiophyceae</taxon>
        <taxon>Chlorellales</taxon>
        <taxon>Chlorellaceae</taxon>
        <taxon>Apatococcus</taxon>
    </lineage>
</organism>
<feature type="transmembrane region" description="Helical" evidence="7">
    <location>
        <begin position="77"/>
        <end position="101"/>
    </location>
</feature>
<evidence type="ECO:0000256" key="7">
    <source>
        <dbReference type="SAM" id="Phobius"/>
    </source>
</evidence>
<dbReference type="Proteomes" id="UP001438707">
    <property type="component" value="Unassembled WGS sequence"/>
</dbReference>
<gene>
    <name evidence="8" type="ORF">WJX74_002968</name>
</gene>
<proteinExistence type="predicted"/>
<dbReference type="SUPFAM" id="SSF103441">
    <property type="entry name" value="PetM subunit of the cytochrome b6f complex"/>
    <property type="match status" value="1"/>
</dbReference>
<keyword evidence="6 7" id="KW-0472">Membrane</keyword>
<keyword evidence="9" id="KW-1185">Reference proteome</keyword>
<dbReference type="InterPro" id="IPR012595">
    <property type="entry name" value="PetM_cyt_b6/f_cplx_su7"/>
</dbReference>
<comment type="subcellular location">
    <subcellularLocation>
        <location evidence="1">Membrane</location>
        <topology evidence="1">Single-pass membrane protein</topology>
    </subcellularLocation>
</comment>
<comment type="caution">
    <text evidence="8">The sequence shown here is derived from an EMBL/GenBank/DDBJ whole genome shotgun (WGS) entry which is preliminary data.</text>
</comment>
<protein>
    <recommendedName>
        <fullName evidence="10">Cytochrome b6-f complex subunit 7</fullName>
    </recommendedName>
</protein>
<evidence type="ECO:0000256" key="3">
    <source>
        <dbReference type="ARBA" id="ARBA00022692"/>
    </source>
</evidence>
<evidence type="ECO:0000256" key="2">
    <source>
        <dbReference type="ARBA" id="ARBA00022448"/>
    </source>
</evidence>
<evidence type="ECO:0000256" key="5">
    <source>
        <dbReference type="ARBA" id="ARBA00022989"/>
    </source>
</evidence>
<keyword evidence="3 7" id="KW-0812">Transmembrane</keyword>
<dbReference type="GO" id="GO:0016020">
    <property type="term" value="C:membrane"/>
    <property type="evidence" value="ECO:0007669"/>
    <property type="project" value="UniProtKB-SubCell"/>
</dbReference>
<evidence type="ECO:0000313" key="9">
    <source>
        <dbReference type="Proteomes" id="UP001438707"/>
    </source>
</evidence>
<dbReference type="EMBL" id="JALJOS010000011">
    <property type="protein sequence ID" value="KAK9832960.1"/>
    <property type="molecule type" value="Genomic_DNA"/>
</dbReference>
<evidence type="ECO:0000256" key="6">
    <source>
        <dbReference type="ARBA" id="ARBA00023136"/>
    </source>
</evidence>
<dbReference type="GO" id="GO:0009512">
    <property type="term" value="C:cytochrome b6f complex"/>
    <property type="evidence" value="ECO:0007669"/>
    <property type="project" value="InterPro"/>
</dbReference>
<evidence type="ECO:0000256" key="1">
    <source>
        <dbReference type="ARBA" id="ARBA00004167"/>
    </source>
</evidence>
<evidence type="ECO:0000313" key="8">
    <source>
        <dbReference type="EMBL" id="KAK9832960.1"/>
    </source>
</evidence>
<accession>A0AAW1RH27</accession>